<accession>A0A290Q1P2</accession>
<dbReference type="EMBL" id="CP023344">
    <property type="protein sequence ID" value="ATC62565.1"/>
    <property type="molecule type" value="Genomic_DNA"/>
</dbReference>
<dbReference type="GO" id="GO:0016491">
    <property type="term" value="F:oxidoreductase activity"/>
    <property type="evidence" value="ECO:0007669"/>
    <property type="project" value="InterPro"/>
</dbReference>
<gene>
    <name evidence="2" type="ORF">CMV30_00445</name>
</gene>
<dbReference type="RefSeq" id="WP_096054200.1">
    <property type="nucleotide sequence ID" value="NZ_CP023344.1"/>
</dbReference>
<dbReference type="PROSITE" id="PS51318">
    <property type="entry name" value="TAT"/>
    <property type="match status" value="1"/>
</dbReference>
<dbReference type="SUPFAM" id="SSF56003">
    <property type="entry name" value="Molybdenum cofactor-binding domain"/>
    <property type="match status" value="2"/>
</dbReference>
<protein>
    <submittedName>
        <fullName evidence="2">Twin-arginine translocation pathway signal protein</fullName>
    </submittedName>
</protein>
<dbReference type="Gene3D" id="3.90.1170.50">
    <property type="entry name" value="Aldehyde oxidase/xanthine dehydrogenase, a/b hammerhead"/>
    <property type="match status" value="1"/>
</dbReference>
<dbReference type="Proteomes" id="UP000217265">
    <property type="component" value="Chromosome"/>
</dbReference>
<dbReference type="InterPro" id="IPR052516">
    <property type="entry name" value="N-heterocyclic_Hydroxylase"/>
</dbReference>
<dbReference type="InterPro" id="IPR046867">
    <property type="entry name" value="AldOxase/xan_DH_MoCoBD2"/>
</dbReference>
<keyword evidence="3" id="KW-1185">Reference proteome</keyword>
<dbReference type="SMART" id="SM01008">
    <property type="entry name" value="Ald_Xan_dh_C"/>
    <property type="match status" value="1"/>
</dbReference>
<dbReference type="PANTHER" id="PTHR47495">
    <property type="entry name" value="ALDEHYDE DEHYDROGENASE"/>
    <property type="match status" value="1"/>
</dbReference>
<proteinExistence type="predicted"/>
<dbReference type="InterPro" id="IPR000674">
    <property type="entry name" value="Ald_Oxase/Xan_DH_a/b"/>
</dbReference>
<dbReference type="Gene3D" id="3.30.365.10">
    <property type="entry name" value="Aldehyde oxidase/xanthine dehydrogenase, molybdopterin binding domain"/>
    <property type="match status" value="4"/>
</dbReference>
<name>A0A290Q1P2_9BACT</name>
<dbReference type="OrthoDB" id="9767994at2"/>
<feature type="domain" description="Aldehyde oxidase/xanthine dehydrogenase a/b hammerhead" evidence="1">
    <location>
        <begin position="238"/>
        <end position="318"/>
    </location>
</feature>
<evidence type="ECO:0000313" key="3">
    <source>
        <dbReference type="Proteomes" id="UP000217265"/>
    </source>
</evidence>
<dbReference type="PIRSF" id="PIRSF036389">
    <property type="entry name" value="IOR_B"/>
    <property type="match status" value="1"/>
</dbReference>
<dbReference type="PANTHER" id="PTHR47495:SF2">
    <property type="entry name" value="ALDEHYDE DEHYDROGENASE"/>
    <property type="match status" value="1"/>
</dbReference>
<dbReference type="Pfam" id="PF20256">
    <property type="entry name" value="MoCoBD_2"/>
    <property type="match status" value="2"/>
</dbReference>
<dbReference type="InterPro" id="IPR006311">
    <property type="entry name" value="TAT_signal"/>
</dbReference>
<reference evidence="2 3" key="1">
    <citation type="submission" date="2017-09" db="EMBL/GenBank/DDBJ databases">
        <title>Complete genome sequence of Verrucomicrobial strain HZ-65, isolated from freshwater.</title>
        <authorList>
            <person name="Choi A."/>
        </authorList>
    </citation>
    <scope>NUCLEOTIDE SEQUENCE [LARGE SCALE GENOMIC DNA]</scope>
    <source>
        <strain evidence="2 3">HZ-65</strain>
    </source>
</reference>
<sequence>MITASLRENPAALSTFRVSVVPPATAADWSRRGFLKAAGTSVGLVIAFQFTGKPARAAALDAAKNPSAASGTFAPNAFLRIAPDGSVTIFINHAEMGQGIITALPMLIAEELDADWSKVRTEFASTAPAYNHSAFGIQMTGGSSSTWSEYERLRTAGATARALLVQAAADQWKLPAAELSTENSHVLHTATGKKISYGDLVEHAAKLTPPEKVALKDPKNFRLLGKPTRRLDSRAKVTGTAEFGLDVKQPGVLTAVVARSPAFGGKVETFDPAPSLAVPGVKAVFKVPSGVAIIAENFWAAKRARDAVISTISWKLSDDARIDSDKQAAQFAALAKTPGNIAEKTGDAEAALKSAAKTIEADYAVPYLAHAPMEPLNATVHLRDGEAEIWTGTQFQTVDHMTAATVLALKPDKVQLHTTFLGGGFGRRATPASDWIVEACHIAKAARTAGITVPIKTVWTREDDLAGGYYRPMFHHRLVGGLDAQGKVVAWHQTIVGQSFIAGTPFEAMMIKNGVDETSVEGAAHSVYKIPARLVHAHSPKVPVPTLWWRSVGHTHTALAVECFIDELAHAAGRNPLDLRRELLPPESRQRRVLDLAIEKSGYGKTKLPAGRAHGIAVHESFGSFVAQVAEVSLEDGWPRVHRITAAVDCGTAVNPLTIEAQVQGSVIYALSAILYGEITLKDGRVQQSNFHQYQVARMNEAPVVDVHVIATGDKMGGIGETGVPPTFAAVLNGLFTLTGKRIRSLPLSHADWS</sequence>
<dbReference type="InterPro" id="IPR037165">
    <property type="entry name" value="AldOxase/xan_DH_Mopterin-bd_sf"/>
</dbReference>
<dbReference type="AlphaFoldDB" id="A0A290Q1P2"/>
<organism evidence="2 3">
    <name type="scientific">Nibricoccus aquaticus</name>
    <dbReference type="NCBI Taxonomy" id="2576891"/>
    <lineage>
        <taxon>Bacteria</taxon>
        <taxon>Pseudomonadati</taxon>
        <taxon>Verrucomicrobiota</taxon>
        <taxon>Opitutia</taxon>
        <taxon>Opitutales</taxon>
        <taxon>Opitutaceae</taxon>
        <taxon>Nibricoccus</taxon>
    </lineage>
</organism>
<dbReference type="InterPro" id="IPR012368">
    <property type="entry name" value="OxRdtase_Mopterin-bd_su_IorB"/>
</dbReference>
<dbReference type="InterPro" id="IPR008274">
    <property type="entry name" value="AldOxase/xan_DH_MoCoBD1"/>
</dbReference>
<evidence type="ECO:0000259" key="1">
    <source>
        <dbReference type="SMART" id="SM01008"/>
    </source>
</evidence>
<evidence type="ECO:0000313" key="2">
    <source>
        <dbReference type="EMBL" id="ATC62565.1"/>
    </source>
</evidence>
<dbReference type="KEGG" id="vbh:CMV30_00445"/>
<dbReference type="Pfam" id="PF02738">
    <property type="entry name" value="MoCoBD_1"/>
    <property type="match status" value="1"/>
</dbReference>